<keyword evidence="3" id="KW-1185">Reference proteome</keyword>
<accession>A0A9P8C4L9</accession>
<dbReference type="PANTHER" id="PTHR12652">
    <property type="entry name" value="PEROXISOMAL BIOGENESIS FACTOR 11"/>
    <property type="match status" value="1"/>
</dbReference>
<comment type="caution">
    <text evidence="2">The sequence shown here is derived from an EMBL/GenBank/DDBJ whole genome shotgun (WGS) entry which is preliminary data.</text>
</comment>
<dbReference type="Proteomes" id="UP000824998">
    <property type="component" value="Unassembled WGS sequence"/>
</dbReference>
<feature type="region of interest" description="Disordered" evidence="1">
    <location>
        <begin position="11"/>
        <end position="32"/>
    </location>
</feature>
<feature type="compositionally biased region" description="Pro residues" evidence="1">
    <location>
        <begin position="23"/>
        <end position="32"/>
    </location>
</feature>
<organism evidence="2 3">
    <name type="scientific">Amylocarpus encephaloides</name>
    <dbReference type="NCBI Taxonomy" id="45428"/>
    <lineage>
        <taxon>Eukaryota</taxon>
        <taxon>Fungi</taxon>
        <taxon>Dikarya</taxon>
        <taxon>Ascomycota</taxon>
        <taxon>Pezizomycotina</taxon>
        <taxon>Leotiomycetes</taxon>
        <taxon>Helotiales</taxon>
        <taxon>Helotiales incertae sedis</taxon>
        <taxon>Amylocarpus</taxon>
    </lineage>
</organism>
<evidence type="ECO:0000313" key="2">
    <source>
        <dbReference type="EMBL" id="KAG9232156.1"/>
    </source>
</evidence>
<evidence type="ECO:0000256" key="1">
    <source>
        <dbReference type="SAM" id="MobiDB-lite"/>
    </source>
</evidence>
<evidence type="ECO:0008006" key="4">
    <source>
        <dbReference type="Google" id="ProtNLM"/>
    </source>
</evidence>
<dbReference type="AlphaFoldDB" id="A0A9P8C4L9"/>
<gene>
    <name evidence="2" type="ORF">BJ875DRAFT_94048</name>
</gene>
<reference evidence="2" key="1">
    <citation type="journal article" date="2021" name="IMA Fungus">
        <title>Genomic characterization of three marine fungi, including Emericellopsis atlantica sp. nov. with signatures of a generalist lifestyle and marine biomass degradation.</title>
        <authorList>
            <person name="Hagestad O.C."/>
            <person name="Hou L."/>
            <person name="Andersen J.H."/>
            <person name="Hansen E.H."/>
            <person name="Altermark B."/>
            <person name="Li C."/>
            <person name="Kuhnert E."/>
            <person name="Cox R.J."/>
            <person name="Crous P.W."/>
            <person name="Spatafora J.W."/>
            <person name="Lail K."/>
            <person name="Amirebrahimi M."/>
            <person name="Lipzen A."/>
            <person name="Pangilinan J."/>
            <person name="Andreopoulos W."/>
            <person name="Hayes R.D."/>
            <person name="Ng V."/>
            <person name="Grigoriev I.V."/>
            <person name="Jackson S.A."/>
            <person name="Sutton T.D.S."/>
            <person name="Dobson A.D.W."/>
            <person name="Rama T."/>
        </authorList>
    </citation>
    <scope>NUCLEOTIDE SEQUENCE</scope>
    <source>
        <strain evidence="2">TRa018bII</strain>
    </source>
</reference>
<evidence type="ECO:0000313" key="3">
    <source>
        <dbReference type="Proteomes" id="UP000824998"/>
    </source>
</evidence>
<dbReference type="PANTHER" id="PTHR12652:SF25">
    <property type="entry name" value="MICROBODY (PEROXISOME) PROLIFERATION PROTEIN PEROXIN 11C (EUROFUNG)"/>
    <property type="match status" value="1"/>
</dbReference>
<proteinExistence type="predicted"/>
<protein>
    <recommendedName>
        <fullName evidence="4">Peroxin 11C</fullName>
    </recommendedName>
</protein>
<name>A0A9P8C4L9_9HELO</name>
<sequence length="310" mass="34208">MADIPLVSHIPPPDPSSTSAIPAPIPPSTTPPSIPNSKTLLAWAPLYLSKTDAVIEHLDAVLSTPAGTDNFLNAVCYTSLLASSLLRKSVEFKLHGTIKRAAQLWPKVTLRLGDSGENSRALGVAKRLKGLSGLISEIRTFGRLFGVIALWRWGRGVGVRMRTEDVDGRKDRIGEMVEASQVVVNVLYQVLENGAYLSERGILGWGKETQNWAWIWSSRFWGAHIGLDFLRLGRECLERRRRVGEGKKEGMGMGEEERRWWRQVIVDCAYAPLTVHWGIEGGIVSEFWVGVLGSVAGGMALSNAWRRTVV</sequence>
<dbReference type="OrthoDB" id="10005898at2759"/>
<dbReference type="EMBL" id="MU251563">
    <property type="protein sequence ID" value="KAG9232156.1"/>
    <property type="molecule type" value="Genomic_DNA"/>
</dbReference>